<organism evidence="2 3">
    <name type="scientific">Cephalotus follicularis</name>
    <name type="common">Albany pitcher plant</name>
    <dbReference type="NCBI Taxonomy" id="3775"/>
    <lineage>
        <taxon>Eukaryota</taxon>
        <taxon>Viridiplantae</taxon>
        <taxon>Streptophyta</taxon>
        <taxon>Embryophyta</taxon>
        <taxon>Tracheophyta</taxon>
        <taxon>Spermatophyta</taxon>
        <taxon>Magnoliopsida</taxon>
        <taxon>eudicotyledons</taxon>
        <taxon>Gunneridae</taxon>
        <taxon>Pentapetalae</taxon>
        <taxon>rosids</taxon>
        <taxon>fabids</taxon>
        <taxon>Oxalidales</taxon>
        <taxon>Cephalotaceae</taxon>
        <taxon>Cephalotus</taxon>
    </lineage>
</organism>
<dbReference type="InParanoid" id="A0A1Q3CZU3"/>
<reference evidence="3" key="1">
    <citation type="submission" date="2016-04" db="EMBL/GenBank/DDBJ databases">
        <title>Cephalotus genome sequencing.</title>
        <authorList>
            <person name="Fukushima K."/>
            <person name="Hasebe M."/>
            <person name="Fang X."/>
        </authorList>
    </citation>
    <scope>NUCLEOTIDE SEQUENCE [LARGE SCALE GENOMIC DNA]</scope>
    <source>
        <strain evidence="3">cv. St1</strain>
    </source>
</reference>
<evidence type="ECO:0000313" key="3">
    <source>
        <dbReference type="Proteomes" id="UP000187406"/>
    </source>
</evidence>
<dbReference type="PANTHER" id="PTHR47718:SF13">
    <property type="entry name" value="OS09G0290500 PROTEIN"/>
    <property type="match status" value="1"/>
</dbReference>
<dbReference type="InterPro" id="IPR018289">
    <property type="entry name" value="MULE_transposase_dom"/>
</dbReference>
<sequence length="131" mass="15396">ESKGYEIVPFREKDAQDYIEKARRLRLGVRDVEALLGYVNRIKDKNSNFYHLMRMNNDNRMDDVFWIDARSRAAYEEFGEVITFDTTYLTNKYDFPFAIFVGVNHYGHSTLLGCALVLNEDTFTFVLLFKA</sequence>
<feature type="domain" description="MULE transposase" evidence="1">
    <location>
        <begin position="81"/>
        <end position="130"/>
    </location>
</feature>
<dbReference type="PANTHER" id="PTHR47718">
    <property type="entry name" value="OS01G0519700 PROTEIN"/>
    <property type="match status" value="1"/>
</dbReference>
<evidence type="ECO:0000313" key="2">
    <source>
        <dbReference type="EMBL" id="GAV85724.1"/>
    </source>
</evidence>
<dbReference type="STRING" id="3775.A0A1Q3CZU3"/>
<keyword evidence="3" id="KW-1185">Reference proteome</keyword>
<comment type="caution">
    <text evidence="2">The sequence shown here is derived from an EMBL/GenBank/DDBJ whole genome shotgun (WGS) entry which is preliminary data.</text>
</comment>
<feature type="non-terminal residue" evidence="2">
    <location>
        <position position="1"/>
    </location>
</feature>
<dbReference type="Pfam" id="PF10551">
    <property type="entry name" value="MULE"/>
    <property type="match status" value="1"/>
</dbReference>
<gene>
    <name evidence="2" type="ORF">CFOL_v3_29158</name>
</gene>
<proteinExistence type="predicted"/>
<dbReference type="EMBL" id="BDDD01003651">
    <property type="protein sequence ID" value="GAV85724.1"/>
    <property type="molecule type" value="Genomic_DNA"/>
</dbReference>
<dbReference type="Proteomes" id="UP000187406">
    <property type="component" value="Unassembled WGS sequence"/>
</dbReference>
<protein>
    <recommendedName>
        <fullName evidence="1">MULE transposase domain-containing protein</fullName>
    </recommendedName>
</protein>
<dbReference type="AlphaFoldDB" id="A0A1Q3CZU3"/>
<name>A0A1Q3CZU3_CEPFO</name>
<evidence type="ECO:0000259" key="1">
    <source>
        <dbReference type="Pfam" id="PF10551"/>
    </source>
</evidence>
<dbReference type="OrthoDB" id="1726386at2759"/>
<accession>A0A1Q3CZU3</accession>